<dbReference type="SMART" id="SM00028">
    <property type="entry name" value="TPR"/>
    <property type="match status" value="6"/>
</dbReference>
<dbReference type="FunFam" id="3.40.30.10:FF:000211">
    <property type="entry name" value="TPR repeat-containing thioredoxin TTL4"/>
    <property type="match status" value="1"/>
</dbReference>
<dbReference type="SUPFAM" id="SSF52833">
    <property type="entry name" value="Thioredoxin-like"/>
    <property type="match status" value="1"/>
</dbReference>
<dbReference type="InterPro" id="IPR011990">
    <property type="entry name" value="TPR-like_helical_dom_sf"/>
</dbReference>
<feature type="compositionally biased region" description="Low complexity" evidence="4">
    <location>
        <begin position="48"/>
        <end position="73"/>
    </location>
</feature>
<dbReference type="GO" id="GO:0006950">
    <property type="term" value="P:response to stress"/>
    <property type="evidence" value="ECO:0007669"/>
    <property type="project" value="UniProtKB-ARBA"/>
</dbReference>
<name>A0A8X7TLC3_BRACI</name>
<dbReference type="OrthoDB" id="10263751at2759"/>
<dbReference type="Gene3D" id="1.25.40.10">
    <property type="entry name" value="Tetratricopeptide repeat domain"/>
    <property type="match status" value="1"/>
</dbReference>
<evidence type="ECO:0000259" key="5">
    <source>
        <dbReference type="Pfam" id="PF00085"/>
    </source>
</evidence>
<organism evidence="6 7">
    <name type="scientific">Brassica carinata</name>
    <name type="common">Ethiopian mustard</name>
    <name type="synonym">Abyssinian cabbage</name>
    <dbReference type="NCBI Taxonomy" id="52824"/>
    <lineage>
        <taxon>Eukaryota</taxon>
        <taxon>Viridiplantae</taxon>
        <taxon>Streptophyta</taxon>
        <taxon>Embryophyta</taxon>
        <taxon>Tracheophyta</taxon>
        <taxon>Spermatophyta</taxon>
        <taxon>Magnoliopsida</taxon>
        <taxon>eudicotyledons</taxon>
        <taxon>Gunneridae</taxon>
        <taxon>Pentapetalae</taxon>
        <taxon>rosids</taxon>
        <taxon>malvids</taxon>
        <taxon>Brassicales</taxon>
        <taxon>Brassicaceae</taxon>
        <taxon>Brassiceae</taxon>
        <taxon>Brassica</taxon>
    </lineage>
</organism>
<feature type="repeat" description="TPR" evidence="3">
    <location>
        <begin position="286"/>
        <end position="319"/>
    </location>
</feature>
<dbReference type="EMBL" id="JAAMPC010000017">
    <property type="protein sequence ID" value="KAG2246300.1"/>
    <property type="molecule type" value="Genomic_DNA"/>
</dbReference>
<dbReference type="InterPro" id="IPR019734">
    <property type="entry name" value="TPR_rpt"/>
</dbReference>
<dbReference type="CDD" id="cd02947">
    <property type="entry name" value="TRX_family"/>
    <property type="match status" value="1"/>
</dbReference>
<evidence type="ECO:0000313" key="7">
    <source>
        <dbReference type="Proteomes" id="UP000886595"/>
    </source>
</evidence>
<dbReference type="InterPro" id="IPR044534">
    <property type="entry name" value="TTL1-4"/>
</dbReference>
<keyword evidence="1" id="KW-0677">Repeat</keyword>
<dbReference type="AlphaFoldDB" id="A0A8X7TLC3"/>
<feature type="domain" description="Thioredoxin" evidence="5">
    <location>
        <begin position="661"/>
        <end position="753"/>
    </location>
</feature>
<proteinExistence type="predicted"/>
<dbReference type="PANTHER" id="PTHR46050">
    <property type="entry name" value="TPR REPEAT-CONTAINING THIOREDOXIN"/>
    <property type="match status" value="1"/>
</dbReference>
<evidence type="ECO:0000256" key="1">
    <source>
        <dbReference type="ARBA" id="ARBA00022737"/>
    </source>
</evidence>
<gene>
    <name evidence="6" type="ORF">Bca52824_085928</name>
</gene>
<feature type="region of interest" description="Disordered" evidence="4">
    <location>
        <begin position="25"/>
        <end position="104"/>
    </location>
</feature>
<dbReference type="InterPro" id="IPR036249">
    <property type="entry name" value="Thioredoxin-like_sf"/>
</dbReference>
<keyword evidence="2 3" id="KW-0802">TPR repeat</keyword>
<protein>
    <recommendedName>
        <fullName evidence="5">Thioredoxin domain-containing protein</fullName>
    </recommendedName>
</protein>
<dbReference type="Pfam" id="PF13181">
    <property type="entry name" value="TPR_8"/>
    <property type="match status" value="2"/>
</dbReference>
<sequence>MLKHIKHVLEHDTVADKLRRRSLHFEKNKQDASVNADRGSPITPLRTPPSGLTSAATTTSTSSFNSSSSESVTGRGGHALVTTKTDSRRSNPPAAKCKPSTSSAVQTATSNPAAAQLSCTSAAQSYKPAASSAAKSLKSTVPAAAHRRSSSASAGVKVRSSINIPKTASGNPRACRSSLALDSALTTVKQPVKSSTTPPQPVKIVPAGNIIPSGKVHITGMTQGVTKSMVLGPGSKSYGYGSVVRGNSYSPTTSVSSSGTLVIASSSTGGSEVDTSWQRVMNSPNPEEAKRLGNEMFKKGCFIDALKFYDRALKLSPTNAKYHSNRAAALSGLGRIGEAVIECEQAIQLDPNLARAHHRLATLLIRLGQVDSAGKHLFSVEEPSDPMVVKVLQQVDRHLNKCAEARRRGLWNVVLTKASAAMESGADMSPQLVMCKVEALLKLQRLDEAQTILASSPNMELLPASFLKIRFFDMISQAYIYFVKSQIELALGRFENAVTFTEKASEIDPRNSEIKALYRNVRLIVRARDRGNELYESERYTEAIAAYTEGLKFDQYNATLLGHRAECFFKVGYWESSIEDCNHALLILPSYTKIRRQRAASYNKLERWDEAVSDYEALRKELSYDREIAESLFHAQVALKRSCGGVVLNMEFGCEVEEISTLEEFKAALTRPGVSVVLFMKVSDRQCKEMSVFMDALCIRYPSLHFLKVDIERCPGVGDAEKVRIVPTFKIYKLGTRMKEIVCPSKEALESSVRHYSL</sequence>
<evidence type="ECO:0000313" key="6">
    <source>
        <dbReference type="EMBL" id="KAG2246300.1"/>
    </source>
</evidence>
<dbReference type="GO" id="GO:0005737">
    <property type="term" value="C:cytoplasm"/>
    <property type="evidence" value="ECO:0007669"/>
    <property type="project" value="TreeGrafter"/>
</dbReference>
<dbReference type="Gene3D" id="3.40.30.10">
    <property type="entry name" value="Glutaredoxin"/>
    <property type="match status" value="1"/>
</dbReference>
<evidence type="ECO:0000256" key="3">
    <source>
        <dbReference type="PROSITE-ProRule" id="PRU00339"/>
    </source>
</evidence>
<dbReference type="PROSITE" id="PS50005">
    <property type="entry name" value="TPR"/>
    <property type="match status" value="2"/>
</dbReference>
<dbReference type="Proteomes" id="UP000886595">
    <property type="component" value="Unassembled WGS sequence"/>
</dbReference>
<dbReference type="Pfam" id="PF00085">
    <property type="entry name" value="Thioredoxin"/>
    <property type="match status" value="1"/>
</dbReference>
<comment type="caution">
    <text evidence="6">The sequence shown here is derived from an EMBL/GenBank/DDBJ whole genome shotgun (WGS) entry which is preliminary data.</text>
</comment>
<feature type="repeat" description="TPR" evidence="3">
    <location>
        <begin position="478"/>
        <end position="511"/>
    </location>
</feature>
<accession>A0A8X7TLC3</accession>
<keyword evidence="7" id="KW-1185">Reference proteome</keyword>
<dbReference type="PANTHER" id="PTHR46050:SF13">
    <property type="entry name" value="TPR REPEAT-CONTAINING THIOREDOXIN TTL2"/>
    <property type="match status" value="1"/>
</dbReference>
<reference evidence="6 7" key="1">
    <citation type="submission" date="2020-02" db="EMBL/GenBank/DDBJ databases">
        <authorList>
            <person name="Ma Q."/>
            <person name="Huang Y."/>
            <person name="Song X."/>
            <person name="Pei D."/>
        </authorList>
    </citation>
    <scope>NUCLEOTIDE SEQUENCE [LARGE SCALE GENOMIC DNA]</scope>
    <source>
        <strain evidence="6">Sxm20200214</strain>
        <tissue evidence="6">Leaf</tissue>
    </source>
</reference>
<evidence type="ECO:0000256" key="2">
    <source>
        <dbReference type="ARBA" id="ARBA00022803"/>
    </source>
</evidence>
<evidence type="ECO:0000256" key="4">
    <source>
        <dbReference type="SAM" id="MobiDB-lite"/>
    </source>
</evidence>
<dbReference type="SUPFAM" id="SSF48452">
    <property type="entry name" value="TPR-like"/>
    <property type="match status" value="1"/>
</dbReference>
<dbReference type="InterPro" id="IPR013766">
    <property type="entry name" value="Thioredoxin_domain"/>
</dbReference>